<dbReference type="Pfam" id="PF13041">
    <property type="entry name" value="PPR_2"/>
    <property type="match status" value="2"/>
</dbReference>
<dbReference type="PROSITE" id="PS51375">
    <property type="entry name" value="PPR"/>
    <property type="match status" value="11"/>
</dbReference>
<dbReference type="Pfam" id="PF12854">
    <property type="entry name" value="PPR_1"/>
    <property type="match status" value="3"/>
</dbReference>
<feature type="repeat" description="PPR" evidence="2">
    <location>
        <begin position="247"/>
        <end position="281"/>
    </location>
</feature>
<protein>
    <recommendedName>
        <fullName evidence="5">Leucine-rich PPR motif-containing protein, mitochondrial</fullName>
    </recommendedName>
</protein>
<dbReference type="OrthoDB" id="185373at2759"/>
<dbReference type="InterPro" id="IPR002885">
    <property type="entry name" value="PPR_rpt"/>
</dbReference>
<feature type="repeat" description="PPR" evidence="2">
    <location>
        <begin position="352"/>
        <end position="386"/>
    </location>
</feature>
<feature type="repeat" description="PPR" evidence="2">
    <location>
        <begin position="181"/>
        <end position="215"/>
    </location>
</feature>
<dbReference type="Proteomes" id="UP000298416">
    <property type="component" value="Unassembled WGS sequence"/>
</dbReference>
<evidence type="ECO:0000313" key="4">
    <source>
        <dbReference type="Proteomes" id="UP000298416"/>
    </source>
</evidence>
<feature type="repeat" description="PPR" evidence="2">
    <location>
        <begin position="562"/>
        <end position="596"/>
    </location>
</feature>
<feature type="repeat" description="PPR" evidence="2">
    <location>
        <begin position="317"/>
        <end position="351"/>
    </location>
</feature>
<accession>A0A8X8XSK1</accession>
<feature type="repeat" description="PPR" evidence="2">
    <location>
        <begin position="492"/>
        <end position="526"/>
    </location>
</feature>
<keyword evidence="4" id="KW-1185">Reference proteome</keyword>
<dbReference type="NCBIfam" id="TIGR00756">
    <property type="entry name" value="PPR"/>
    <property type="match status" value="8"/>
</dbReference>
<name>A0A8X8XSK1_SALSN</name>
<keyword evidence="1" id="KW-0677">Repeat</keyword>
<dbReference type="AlphaFoldDB" id="A0A8X8XSK1"/>
<comment type="caution">
    <text evidence="3">The sequence shown here is derived from an EMBL/GenBank/DDBJ whole genome shotgun (WGS) entry which is preliminary data.</text>
</comment>
<dbReference type="GO" id="GO:0003729">
    <property type="term" value="F:mRNA binding"/>
    <property type="evidence" value="ECO:0007669"/>
    <property type="project" value="TreeGrafter"/>
</dbReference>
<dbReference type="Gene3D" id="1.25.40.10">
    <property type="entry name" value="Tetratricopeptide repeat domain"/>
    <property type="match status" value="5"/>
</dbReference>
<dbReference type="PANTHER" id="PTHR47932">
    <property type="entry name" value="ATPASE EXPRESSION PROTEIN 3"/>
    <property type="match status" value="1"/>
</dbReference>
<feature type="repeat" description="PPR" evidence="2">
    <location>
        <begin position="216"/>
        <end position="246"/>
    </location>
</feature>
<feature type="repeat" description="PPR" evidence="2">
    <location>
        <begin position="387"/>
        <end position="417"/>
    </location>
</feature>
<evidence type="ECO:0000256" key="1">
    <source>
        <dbReference type="ARBA" id="ARBA00022737"/>
    </source>
</evidence>
<reference evidence="3" key="2">
    <citation type="submission" date="2020-08" db="EMBL/GenBank/DDBJ databases">
        <title>Plant Genome Project.</title>
        <authorList>
            <person name="Zhang R.-G."/>
        </authorList>
    </citation>
    <scope>NUCLEOTIDE SEQUENCE</scope>
    <source>
        <strain evidence="3">Huo1</strain>
        <tissue evidence="3">Leaf</tissue>
    </source>
</reference>
<evidence type="ECO:0008006" key="5">
    <source>
        <dbReference type="Google" id="ProtNLM"/>
    </source>
</evidence>
<evidence type="ECO:0000313" key="3">
    <source>
        <dbReference type="EMBL" id="KAG6417198.1"/>
    </source>
</evidence>
<dbReference type="GO" id="GO:0005739">
    <property type="term" value="C:mitochondrion"/>
    <property type="evidence" value="ECO:0007669"/>
    <property type="project" value="TreeGrafter"/>
</dbReference>
<sequence length="631" mass="70771">MSTIFNIAKTRRIGKKGFFTSHNRSRFISAAAATPSVLVPTNNQITHLVLEQKSANEALKTFQWASTIPNFTHDVSTYRALIHKLCCFRQFHVVEKVLDEMPKRIGSLPDEDIFITIVRGLGRARMIREVVRVLDMVVKFGKAAPSLKLLNSILDVLVKEDIDIAREFYRKKIMETGLSGDDYTYGILMKGFCLTNRIRDGFKLLQVMKNHGVKVNVVVYNTLIHALCKNGKVGRARSLMNEMERYSDVTFNILISAYCGEGNLVQALVMLEKCFGNGFVPDVVALTKLIEILCNEGRISEAVEVMERVEAKGGTHDVVVYNTLAKGFVKAGNVRGGCGLIRQMEVKGCLPNTETYNALILGFCSSQKMDSALDLFHEMKRAGVRWDFVTFETLTHGFCSAGKTREGVEIFELMLEDKGGCGGRIRCCNSILYSLYKNNNVGKAVEFLNYMKNWFPLAVDHTLMILQLCEEGNADEAKKILDEVRERGRAPSALVYASLIQEHCKKGCMKEAVELVNEMIGLGYFPVASTFNALISGFCKQGRAGIAVRLMEDLKTRGCLLDSESYGVVVEALWAEGDLQQVFVMLMQMMERGIALNHHTWNLLIRVAMKGKSENRFLQTGYMAKFDLLIH</sequence>
<proteinExistence type="predicted"/>
<dbReference type="InterPro" id="IPR011990">
    <property type="entry name" value="TPR-like_helical_dom_sf"/>
</dbReference>
<reference evidence="3" key="1">
    <citation type="submission" date="2018-01" db="EMBL/GenBank/DDBJ databases">
        <authorList>
            <person name="Mao J.F."/>
        </authorList>
    </citation>
    <scope>NUCLEOTIDE SEQUENCE</scope>
    <source>
        <strain evidence="3">Huo1</strain>
        <tissue evidence="3">Leaf</tissue>
    </source>
</reference>
<organism evidence="3">
    <name type="scientific">Salvia splendens</name>
    <name type="common">Scarlet sage</name>
    <dbReference type="NCBI Taxonomy" id="180675"/>
    <lineage>
        <taxon>Eukaryota</taxon>
        <taxon>Viridiplantae</taxon>
        <taxon>Streptophyta</taxon>
        <taxon>Embryophyta</taxon>
        <taxon>Tracheophyta</taxon>
        <taxon>Spermatophyta</taxon>
        <taxon>Magnoliopsida</taxon>
        <taxon>eudicotyledons</taxon>
        <taxon>Gunneridae</taxon>
        <taxon>Pentapetalae</taxon>
        <taxon>asterids</taxon>
        <taxon>lamiids</taxon>
        <taxon>Lamiales</taxon>
        <taxon>Lamiaceae</taxon>
        <taxon>Nepetoideae</taxon>
        <taxon>Mentheae</taxon>
        <taxon>Salviinae</taxon>
        <taxon>Salvia</taxon>
        <taxon>Salvia subgen. Calosphace</taxon>
        <taxon>core Calosphace</taxon>
    </lineage>
</organism>
<gene>
    <name evidence="3" type="ORF">SASPL_119350</name>
</gene>
<dbReference type="PANTHER" id="PTHR47932:SF8">
    <property type="entry name" value="PPR CONTAINING PLANT-LIKE PROTEIN"/>
    <property type="match status" value="1"/>
</dbReference>
<evidence type="ECO:0000256" key="2">
    <source>
        <dbReference type="PROSITE-ProRule" id="PRU00708"/>
    </source>
</evidence>
<feature type="repeat" description="PPR" evidence="2">
    <location>
        <begin position="457"/>
        <end position="491"/>
    </location>
</feature>
<feature type="repeat" description="PPR" evidence="2">
    <location>
        <begin position="282"/>
        <end position="316"/>
    </location>
</feature>
<feature type="repeat" description="PPR" evidence="2">
    <location>
        <begin position="527"/>
        <end position="561"/>
    </location>
</feature>
<dbReference type="EMBL" id="PNBA02000007">
    <property type="protein sequence ID" value="KAG6417198.1"/>
    <property type="molecule type" value="Genomic_DNA"/>
</dbReference>
<dbReference type="Pfam" id="PF01535">
    <property type="entry name" value="PPR"/>
    <property type="match status" value="4"/>
</dbReference>